<comment type="caution">
    <text evidence="2">The sequence shown here is derived from an EMBL/GenBank/DDBJ whole genome shotgun (WGS) entry which is preliminary data.</text>
</comment>
<protein>
    <submittedName>
        <fullName evidence="2">Uncharacterized protein</fullName>
    </submittedName>
</protein>
<evidence type="ECO:0000256" key="1">
    <source>
        <dbReference type="SAM" id="MobiDB-lite"/>
    </source>
</evidence>
<gene>
    <name evidence="2" type="ORF">SDC9_85001</name>
</gene>
<sequence length="146" mass="15098">MGDAGGVDHGGLRADQPIGQQPGEIPGRQIVHLEGELMTVPGLHPPVAEGTARVVGEHVDMRIVVEQLGGEPFDIVQVGEISQVVGGVDGNRDRGGLLGGSSDDDHPMPVAGQFACGCGTDSVAGSGDDDRLHIAHRRQPASCRWA</sequence>
<feature type="region of interest" description="Disordered" evidence="1">
    <location>
        <begin position="1"/>
        <end position="25"/>
    </location>
</feature>
<dbReference type="EMBL" id="VSSQ01008263">
    <property type="protein sequence ID" value="MPM38372.1"/>
    <property type="molecule type" value="Genomic_DNA"/>
</dbReference>
<accession>A0A644ZBV3</accession>
<dbReference type="AlphaFoldDB" id="A0A644ZBV3"/>
<evidence type="ECO:0000313" key="2">
    <source>
        <dbReference type="EMBL" id="MPM38372.1"/>
    </source>
</evidence>
<organism evidence="2">
    <name type="scientific">bioreactor metagenome</name>
    <dbReference type="NCBI Taxonomy" id="1076179"/>
    <lineage>
        <taxon>unclassified sequences</taxon>
        <taxon>metagenomes</taxon>
        <taxon>ecological metagenomes</taxon>
    </lineage>
</organism>
<reference evidence="2" key="1">
    <citation type="submission" date="2019-08" db="EMBL/GenBank/DDBJ databases">
        <authorList>
            <person name="Kucharzyk K."/>
            <person name="Murdoch R.W."/>
            <person name="Higgins S."/>
            <person name="Loffler F."/>
        </authorList>
    </citation>
    <scope>NUCLEOTIDE SEQUENCE</scope>
</reference>
<name>A0A644ZBV3_9ZZZZ</name>
<proteinExistence type="predicted"/>